<dbReference type="Gene3D" id="3.10.20.30">
    <property type="match status" value="1"/>
</dbReference>
<dbReference type="PANTHER" id="PTHR47354:SF8">
    <property type="entry name" value="1,2-PHENYLACETYL-COA EPOXIDASE, SUBUNIT E"/>
    <property type="match status" value="1"/>
</dbReference>
<dbReference type="SUPFAM" id="SSF54292">
    <property type="entry name" value="2Fe-2S ferredoxin-like"/>
    <property type="match status" value="1"/>
</dbReference>
<sequence>MPQFHSLKVKNTTQNTPSSVTVSFDIPQELKNEFVFQAGQYITLKKTLNGSELRRAYSICSTSGSGELQIGIKKVTDGRFSSYANDELKEGDTLEVHSPEGAFTLKPNPSASRNIAAFAAGSGITPVMSIMKTLLEEEPNSNFVLVYGNKSVSETMFHNEIVALTEQYPDRLNVYFVYSQEQKENSLFGRIERSTVNYITKNKHKDQAFDTFYLCGPEEMIQTVSENLKENGIDEDRIKFELFTSSADEPAPAVSTEGATSIKVIVDDEEISFEMKKSDRILDAVLAEKIDAPYSCQGGICSSCIARVTEGKAEMVKNQILTDGEVAEGLILTCQSHAVTDSITIDYDDV</sequence>
<organism evidence="11 12">
    <name type="scientific">Leptobacterium flavescens</name>
    <dbReference type="NCBI Taxonomy" id="472055"/>
    <lineage>
        <taxon>Bacteria</taxon>
        <taxon>Pseudomonadati</taxon>
        <taxon>Bacteroidota</taxon>
        <taxon>Flavobacteriia</taxon>
        <taxon>Flavobacteriales</taxon>
        <taxon>Flavobacteriaceae</taxon>
        <taxon>Leptobacterium</taxon>
    </lineage>
</organism>
<dbReference type="InterPro" id="IPR008333">
    <property type="entry name" value="Cbr1-like_FAD-bd_dom"/>
</dbReference>
<dbReference type="InterPro" id="IPR001041">
    <property type="entry name" value="2Fe-2S_ferredoxin-type"/>
</dbReference>
<dbReference type="AlphaFoldDB" id="A0A6P0UIP5"/>
<protein>
    <submittedName>
        <fullName evidence="11">2Fe-2S iron-sulfur cluster binding domain-containing protein</fullName>
    </submittedName>
</protein>
<name>A0A6P0UIP5_9FLAO</name>
<evidence type="ECO:0000256" key="2">
    <source>
        <dbReference type="ARBA" id="ARBA00022630"/>
    </source>
</evidence>
<dbReference type="RefSeq" id="WP_163606226.1">
    <property type="nucleotide sequence ID" value="NZ_JAABOO010000001.1"/>
</dbReference>
<evidence type="ECO:0000259" key="9">
    <source>
        <dbReference type="PROSITE" id="PS51085"/>
    </source>
</evidence>
<keyword evidence="3" id="KW-0001">2Fe-2S</keyword>
<dbReference type="GO" id="GO:0016491">
    <property type="term" value="F:oxidoreductase activity"/>
    <property type="evidence" value="ECO:0007669"/>
    <property type="project" value="UniProtKB-KW"/>
</dbReference>
<dbReference type="Pfam" id="PF00175">
    <property type="entry name" value="NAD_binding_1"/>
    <property type="match status" value="1"/>
</dbReference>
<evidence type="ECO:0000256" key="3">
    <source>
        <dbReference type="ARBA" id="ARBA00022714"/>
    </source>
</evidence>
<dbReference type="InterPro" id="IPR006058">
    <property type="entry name" value="2Fe2S_fd_BS"/>
</dbReference>
<evidence type="ECO:0000256" key="4">
    <source>
        <dbReference type="ARBA" id="ARBA00022723"/>
    </source>
</evidence>
<dbReference type="Proteomes" id="UP000468581">
    <property type="component" value="Unassembled WGS sequence"/>
</dbReference>
<evidence type="ECO:0000313" key="12">
    <source>
        <dbReference type="Proteomes" id="UP000468581"/>
    </source>
</evidence>
<dbReference type="Pfam" id="PF00970">
    <property type="entry name" value="FAD_binding_6"/>
    <property type="match status" value="1"/>
</dbReference>
<dbReference type="InterPro" id="IPR012675">
    <property type="entry name" value="Beta-grasp_dom_sf"/>
</dbReference>
<dbReference type="SUPFAM" id="SSF52343">
    <property type="entry name" value="Ferredoxin reductase-like, C-terminal NADP-linked domain"/>
    <property type="match status" value="1"/>
</dbReference>
<dbReference type="InterPro" id="IPR001709">
    <property type="entry name" value="Flavoprot_Pyr_Nucl_cyt_Rdtase"/>
</dbReference>
<keyword evidence="6" id="KW-0560">Oxidoreductase</keyword>
<feature type="domain" description="2Fe-2S ferredoxin-type" evidence="9">
    <location>
        <begin position="260"/>
        <end position="350"/>
    </location>
</feature>
<evidence type="ECO:0000313" key="11">
    <source>
        <dbReference type="EMBL" id="NER13231.1"/>
    </source>
</evidence>
<evidence type="ECO:0000256" key="5">
    <source>
        <dbReference type="ARBA" id="ARBA00022827"/>
    </source>
</evidence>
<dbReference type="EMBL" id="JAABOO010000001">
    <property type="protein sequence ID" value="NER13231.1"/>
    <property type="molecule type" value="Genomic_DNA"/>
</dbReference>
<dbReference type="CDD" id="cd06214">
    <property type="entry name" value="PA_degradation_oxidoreductase_like"/>
    <property type="match status" value="1"/>
</dbReference>
<dbReference type="PANTHER" id="PTHR47354">
    <property type="entry name" value="NADH OXIDOREDUCTASE HCR"/>
    <property type="match status" value="1"/>
</dbReference>
<dbReference type="SUPFAM" id="SSF63380">
    <property type="entry name" value="Riboflavin synthase domain-like"/>
    <property type="match status" value="1"/>
</dbReference>
<comment type="cofactor">
    <cofactor evidence="1">
        <name>FAD</name>
        <dbReference type="ChEBI" id="CHEBI:57692"/>
    </cofactor>
</comment>
<dbReference type="InterPro" id="IPR017938">
    <property type="entry name" value="Riboflavin_synthase-like_b-brl"/>
</dbReference>
<dbReference type="InterPro" id="IPR036010">
    <property type="entry name" value="2Fe-2S_ferredoxin-like_sf"/>
</dbReference>
<keyword evidence="2" id="KW-0285">Flavoprotein</keyword>
<dbReference type="GO" id="GO:0051537">
    <property type="term" value="F:2 iron, 2 sulfur cluster binding"/>
    <property type="evidence" value="ECO:0007669"/>
    <property type="project" value="UniProtKB-KW"/>
</dbReference>
<dbReference type="PRINTS" id="PR00406">
    <property type="entry name" value="CYTB5RDTASE"/>
</dbReference>
<keyword evidence="5" id="KW-0274">FAD</keyword>
<dbReference type="InterPro" id="IPR001433">
    <property type="entry name" value="OxRdtase_FAD/NAD-bd"/>
</dbReference>
<proteinExistence type="predicted"/>
<comment type="caution">
    <text evidence="11">The sequence shown here is derived from an EMBL/GenBank/DDBJ whole genome shotgun (WGS) entry which is preliminary data.</text>
</comment>
<keyword evidence="7" id="KW-0408">Iron</keyword>
<dbReference type="PRINTS" id="PR00371">
    <property type="entry name" value="FPNCR"/>
</dbReference>
<dbReference type="InterPro" id="IPR017927">
    <property type="entry name" value="FAD-bd_FR_type"/>
</dbReference>
<keyword evidence="12" id="KW-1185">Reference proteome</keyword>
<dbReference type="PROSITE" id="PS00197">
    <property type="entry name" value="2FE2S_FER_1"/>
    <property type="match status" value="1"/>
</dbReference>
<gene>
    <name evidence="11" type="ORF">GWK08_07255</name>
</gene>
<dbReference type="GO" id="GO:0050660">
    <property type="term" value="F:flavin adenine dinucleotide binding"/>
    <property type="evidence" value="ECO:0007669"/>
    <property type="project" value="TreeGrafter"/>
</dbReference>
<evidence type="ECO:0000259" key="10">
    <source>
        <dbReference type="PROSITE" id="PS51384"/>
    </source>
</evidence>
<dbReference type="PROSITE" id="PS51085">
    <property type="entry name" value="2FE2S_FER_2"/>
    <property type="match status" value="1"/>
</dbReference>
<dbReference type="PROSITE" id="PS51384">
    <property type="entry name" value="FAD_FR"/>
    <property type="match status" value="1"/>
</dbReference>
<dbReference type="Pfam" id="PF00111">
    <property type="entry name" value="Fer2"/>
    <property type="match status" value="1"/>
</dbReference>
<dbReference type="GO" id="GO:0046872">
    <property type="term" value="F:metal ion binding"/>
    <property type="evidence" value="ECO:0007669"/>
    <property type="project" value="UniProtKB-KW"/>
</dbReference>
<evidence type="ECO:0000256" key="7">
    <source>
        <dbReference type="ARBA" id="ARBA00023004"/>
    </source>
</evidence>
<keyword evidence="4" id="KW-0479">Metal-binding</keyword>
<dbReference type="InterPro" id="IPR039261">
    <property type="entry name" value="FNR_nucleotide-bd"/>
</dbReference>
<dbReference type="InterPro" id="IPR050415">
    <property type="entry name" value="MRET"/>
</dbReference>
<evidence type="ECO:0000256" key="6">
    <source>
        <dbReference type="ARBA" id="ARBA00023002"/>
    </source>
</evidence>
<reference evidence="11 12" key="1">
    <citation type="submission" date="2020-01" db="EMBL/GenBank/DDBJ databases">
        <title>Leptobacterium flavescens.</title>
        <authorList>
            <person name="Wang G."/>
        </authorList>
    </citation>
    <scope>NUCLEOTIDE SEQUENCE [LARGE SCALE GENOMIC DNA]</scope>
    <source>
        <strain evidence="11 12">KCTC 22160</strain>
    </source>
</reference>
<dbReference type="Gene3D" id="2.40.30.10">
    <property type="entry name" value="Translation factors"/>
    <property type="match status" value="1"/>
</dbReference>
<feature type="domain" description="FAD-binding FR-type" evidence="10">
    <location>
        <begin position="2"/>
        <end position="106"/>
    </location>
</feature>
<dbReference type="CDD" id="cd00207">
    <property type="entry name" value="fer2"/>
    <property type="match status" value="1"/>
</dbReference>
<evidence type="ECO:0000256" key="1">
    <source>
        <dbReference type="ARBA" id="ARBA00001974"/>
    </source>
</evidence>
<dbReference type="Gene3D" id="3.40.50.80">
    <property type="entry name" value="Nucleotide-binding domain of ferredoxin-NADP reductase (FNR) module"/>
    <property type="match status" value="1"/>
</dbReference>
<evidence type="ECO:0000256" key="8">
    <source>
        <dbReference type="ARBA" id="ARBA00023014"/>
    </source>
</evidence>
<accession>A0A6P0UIP5</accession>
<keyword evidence="8" id="KW-0411">Iron-sulfur</keyword>